<dbReference type="EMBL" id="JABVXQ010000013">
    <property type="protein sequence ID" value="KAF6081937.1"/>
    <property type="molecule type" value="Genomic_DNA"/>
</dbReference>
<evidence type="ECO:0000313" key="2">
    <source>
        <dbReference type="EMBL" id="KAF6081937.1"/>
    </source>
</evidence>
<accession>A0A834DLA6</accession>
<dbReference type="AlphaFoldDB" id="A0A834DLA6"/>
<sequence length="154" mass="17011">MTGEVRGGWLSAESQRCRKDAVRFGCAFSSAAGRFQSLPSCAQKDGRYSCFSSRLIHSAWLGPFSQWCESPRERRKERSSQKAAGPWLRMENSLMHQAPGTETEPPHQRRSPRTSPGSHAEAANILGFRALLGNIPAWDFGKHRGDSPAAKPSL</sequence>
<gene>
    <name evidence="2" type="ORF">HJG60_008914</name>
</gene>
<organism evidence="2 3">
    <name type="scientific">Phyllostomus discolor</name>
    <name type="common">pale spear-nosed bat</name>
    <dbReference type="NCBI Taxonomy" id="89673"/>
    <lineage>
        <taxon>Eukaryota</taxon>
        <taxon>Metazoa</taxon>
        <taxon>Chordata</taxon>
        <taxon>Craniata</taxon>
        <taxon>Vertebrata</taxon>
        <taxon>Euteleostomi</taxon>
        <taxon>Mammalia</taxon>
        <taxon>Eutheria</taxon>
        <taxon>Laurasiatheria</taxon>
        <taxon>Chiroptera</taxon>
        <taxon>Yangochiroptera</taxon>
        <taxon>Phyllostomidae</taxon>
        <taxon>Phyllostominae</taxon>
        <taxon>Phyllostomus</taxon>
    </lineage>
</organism>
<dbReference type="Proteomes" id="UP000664940">
    <property type="component" value="Unassembled WGS sequence"/>
</dbReference>
<proteinExistence type="predicted"/>
<protein>
    <submittedName>
        <fullName evidence="2">Uncharacterized protein</fullName>
    </submittedName>
</protein>
<comment type="caution">
    <text evidence="2">The sequence shown here is derived from an EMBL/GenBank/DDBJ whole genome shotgun (WGS) entry which is preliminary data.</text>
</comment>
<evidence type="ECO:0000256" key="1">
    <source>
        <dbReference type="SAM" id="MobiDB-lite"/>
    </source>
</evidence>
<reference evidence="2 3" key="1">
    <citation type="journal article" date="2020" name="Nature">
        <title>Six reference-quality genomes reveal evolution of bat adaptations.</title>
        <authorList>
            <person name="Jebb D."/>
            <person name="Huang Z."/>
            <person name="Pippel M."/>
            <person name="Hughes G.M."/>
            <person name="Lavrichenko K."/>
            <person name="Devanna P."/>
            <person name="Winkler S."/>
            <person name="Jermiin L.S."/>
            <person name="Skirmuntt E.C."/>
            <person name="Katzourakis A."/>
            <person name="Burkitt-Gray L."/>
            <person name="Ray D.A."/>
            <person name="Sullivan K.A.M."/>
            <person name="Roscito J.G."/>
            <person name="Kirilenko B.M."/>
            <person name="Davalos L.M."/>
            <person name="Corthals A.P."/>
            <person name="Power M.L."/>
            <person name="Jones G."/>
            <person name="Ransome R.D."/>
            <person name="Dechmann D.K.N."/>
            <person name="Locatelli A.G."/>
            <person name="Puechmaille S.J."/>
            <person name="Fedrigo O."/>
            <person name="Jarvis E.D."/>
            <person name="Hiller M."/>
            <person name="Vernes S.C."/>
            <person name="Myers E.W."/>
            <person name="Teeling E.C."/>
        </authorList>
    </citation>
    <scope>NUCLEOTIDE SEQUENCE [LARGE SCALE GENOMIC DNA]</scope>
    <source>
        <strain evidence="2">Bat1K_MPI-CBG_1</strain>
    </source>
</reference>
<feature type="compositionally biased region" description="Basic and acidic residues" evidence="1">
    <location>
        <begin position="70"/>
        <end position="80"/>
    </location>
</feature>
<feature type="region of interest" description="Disordered" evidence="1">
    <location>
        <begin position="69"/>
        <end position="120"/>
    </location>
</feature>
<evidence type="ECO:0000313" key="3">
    <source>
        <dbReference type="Proteomes" id="UP000664940"/>
    </source>
</evidence>
<name>A0A834DLA6_9CHIR</name>